<dbReference type="PROSITE" id="PS51063">
    <property type="entry name" value="HTH_CRP_2"/>
    <property type="match status" value="1"/>
</dbReference>
<dbReference type="InterPro" id="IPR036388">
    <property type="entry name" value="WH-like_DNA-bd_sf"/>
</dbReference>
<dbReference type="InterPro" id="IPR035965">
    <property type="entry name" value="PAS-like_dom_sf"/>
</dbReference>
<name>A0ABR8DAT0_9NOST</name>
<dbReference type="Pfam" id="PF00989">
    <property type="entry name" value="PAS"/>
    <property type="match status" value="1"/>
</dbReference>
<accession>A0ABR8DAT0</accession>
<evidence type="ECO:0000259" key="5">
    <source>
        <dbReference type="PROSITE" id="PS50112"/>
    </source>
</evidence>
<dbReference type="SMART" id="SM00419">
    <property type="entry name" value="HTH_CRP"/>
    <property type="match status" value="1"/>
</dbReference>
<proteinExistence type="predicted"/>
<dbReference type="CDD" id="cd00130">
    <property type="entry name" value="PAS"/>
    <property type="match status" value="1"/>
</dbReference>
<keyword evidence="2" id="KW-0238">DNA-binding</keyword>
<dbReference type="InterPro" id="IPR000595">
    <property type="entry name" value="cNMP-bd_dom"/>
</dbReference>
<dbReference type="Pfam" id="PF13545">
    <property type="entry name" value="HTH_Crp_2"/>
    <property type="match status" value="1"/>
</dbReference>
<dbReference type="SMART" id="SM00091">
    <property type="entry name" value="PAS"/>
    <property type="match status" value="1"/>
</dbReference>
<evidence type="ECO:0000259" key="6">
    <source>
        <dbReference type="PROSITE" id="PS51063"/>
    </source>
</evidence>
<protein>
    <submittedName>
        <fullName evidence="7">Helix-turn-helix domain-containing protein</fullName>
    </submittedName>
</protein>
<dbReference type="NCBIfam" id="TIGR00229">
    <property type="entry name" value="sensory_box"/>
    <property type="match status" value="1"/>
</dbReference>
<feature type="domain" description="PAS" evidence="5">
    <location>
        <begin position="73"/>
        <end position="143"/>
    </location>
</feature>
<keyword evidence="8" id="KW-1185">Reference proteome</keyword>
<dbReference type="CDD" id="cd00092">
    <property type="entry name" value="HTH_CRP"/>
    <property type="match status" value="1"/>
</dbReference>
<evidence type="ECO:0000313" key="8">
    <source>
        <dbReference type="Proteomes" id="UP000661112"/>
    </source>
</evidence>
<comment type="caution">
    <text evidence="7">The sequence shown here is derived from an EMBL/GenBank/DDBJ whole genome shotgun (WGS) entry which is preliminary data.</text>
</comment>
<dbReference type="CDD" id="cd00038">
    <property type="entry name" value="CAP_ED"/>
    <property type="match status" value="1"/>
</dbReference>
<sequence length="391" mass="43886">MNLELLTERTEALHKDLASLYQTASVLPWISPELLPQALQELVSSARMAQLAMEELRLQNEELIQTQNLLEAEREKYQNLFDLAPDSYLVTNAEGVIQQANEAAAKLLNISKQFLLGKAIINFVPLQERQHFRTQLNQLSYSDTTQELVVCLQQRHGESWNAALTVKVIRNQQGKPKSLYWLVRKIIEQEQTKPITIQSESDITQGRPVHKYSKGEDICLDSQVIWCVHQGVVKLSTFGETGEEVLIGLAKTGMVFGSSMTGLDVYQATALCDVEVVSFDQAEIAASLTLNHSLLQKINQRLQQTECLLANCGKLHVQERLHSLLQLLQQEIGEPVPQGTRLSVRLTHEDIASACCTTRVTITRLMGRLEKLGLISFDGKNHIILKNTLAI</sequence>
<dbReference type="Gene3D" id="2.60.120.10">
    <property type="entry name" value="Jelly Rolls"/>
    <property type="match status" value="1"/>
</dbReference>
<gene>
    <name evidence="7" type="ORF">H6G83_27460</name>
</gene>
<dbReference type="InterPro" id="IPR012318">
    <property type="entry name" value="HTH_CRP"/>
</dbReference>
<dbReference type="EMBL" id="JACJSG010000048">
    <property type="protein sequence ID" value="MBD2504303.1"/>
    <property type="molecule type" value="Genomic_DNA"/>
</dbReference>
<dbReference type="Gene3D" id="1.10.10.10">
    <property type="entry name" value="Winged helix-like DNA-binding domain superfamily/Winged helix DNA-binding domain"/>
    <property type="match status" value="1"/>
</dbReference>
<reference evidence="7 8" key="1">
    <citation type="journal article" date="2020" name="ISME J.">
        <title>Comparative genomics reveals insights into cyanobacterial evolution and habitat adaptation.</title>
        <authorList>
            <person name="Chen M.Y."/>
            <person name="Teng W.K."/>
            <person name="Zhao L."/>
            <person name="Hu C.X."/>
            <person name="Zhou Y.K."/>
            <person name="Han B.P."/>
            <person name="Song L.R."/>
            <person name="Shu W.S."/>
        </authorList>
    </citation>
    <scope>NUCLEOTIDE SEQUENCE [LARGE SCALE GENOMIC DNA]</scope>
    <source>
        <strain evidence="7 8">FACHB-119</strain>
    </source>
</reference>
<dbReference type="RefSeq" id="WP_190478010.1">
    <property type="nucleotide sequence ID" value="NZ_JACJSG010000048.1"/>
</dbReference>
<keyword evidence="3" id="KW-0804">Transcription</keyword>
<keyword evidence="1" id="KW-0805">Transcription regulation</keyword>
<dbReference type="InterPro" id="IPR018490">
    <property type="entry name" value="cNMP-bd_dom_sf"/>
</dbReference>
<dbReference type="InterPro" id="IPR036390">
    <property type="entry name" value="WH_DNA-bd_sf"/>
</dbReference>
<dbReference type="SUPFAM" id="SSF55785">
    <property type="entry name" value="PYP-like sensor domain (PAS domain)"/>
    <property type="match status" value="1"/>
</dbReference>
<evidence type="ECO:0000313" key="7">
    <source>
        <dbReference type="EMBL" id="MBD2504303.1"/>
    </source>
</evidence>
<feature type="coiled-coil region" evidence="4">
    <location>
        <begin position="39"/>
        <end position="80"/>
    </location>
</feature>
<feature type="domain" description="HTH crp-type" evidence="6">
    <location>
        <begin position="315"/>
        <end position="388"/>
    </location>
</feature>
<dbReference type="SUPFAM" id="SSF51206">
    <property type="entry name" value="cAMP-binding domain-like"/>
    <property type="match status" value="1"/>
</dbReference>
<dbReference type="Proteomes" id="UP000661112">
    <property type="component" value="Unassembled WGS sequence"/>
</dbReference>
<organism evidence="7 8">
    <name type="scientific">Anabaena azotica FACHB-119</name>
    <dbReference type="NCBI Taxonomy" id="947527"/>
    <lineage>
        <taxon>Bacteria</taxon>
        <taxon>Bacillati</taxon>
        <taxon>Cyanobacteriota</taxon>
        <taxon>Cyanophyceae</taxon>
        <taxon>Nostocales</taxon>
        <taxon>Nostocaceae</taxon>
        <taxon>Anabaena</taxon>
        <taxon>Anabaena azotica</taxon>
    </lineage>
</organism>
<dbReference type="InterPro" id="IPR013767">
    <property type="entry name" value="PAS_fold"/>
</dbReference>
<evidence type="ECO:0000256" key="1">
    <source>
        <dbReference type="ARBA" id="ARBA00023015"/>
    </source>
</evidence>
<evidence type="ECO:0000256" key="2">
    <source>
        <dbReference type="ARBA" id="ARBA00023125"/>
    </source>
</evidence>
<dbReference type="PROSITE" id="PS50112">
    <property type="entry name" value="PAS"/>
    <property type="match status" value="1"/>
</dbReference>
<dbReference type="Gene3D" id="3.30.450.20">
    <property type="entry name" value="PAS domain"/>
    <property type="match status" value="1"/>
</dbReference>
<dbReference type="InterPro" id="IPR000014">
    <property type="entry name" value="PAS"/>
</dbReference>
<dbReference type="InterPro" id="IPR014710">
    <property type="entry name" value="RmlC-like_jellyroll"/>
</dbReference>
<keyword evidence="4" id="KW-0175">Coiled coil</keyword>
<evidence type="ECO:0000256" key="4">
    <source>
        <dbReference type="SAM" id="Coils"/>
    </source>
</evidence>
<dbReference type="SUPFAM" id="SSF46785">
    <property type="entry name" value="Winged helix' DNA-binding domain"/>
    <property type="match status" value="1"/>
</dbReference>
<evidence type="ECO:0000256" key="3">
    <source>
        <dbReference type="ARBA" id="ARBA00023163"/>
    </source>
</evidence>